<keyword evidence="7" id="KW-1133">Transmembrane helix</keyword>
<evidence type="ECO:0000313" key="10">
    <source>
        <dbReference type="Proteomes" id="UP000283993"/>
    </source>
</evidence>
<protein>
    <recommendedName>
        <fullName evidence="4 7">Signal peptidase I</fullName>
        <ecNumber evidence="3 7">3.4.21.89</ecNumber>
    </recommendedName>
</protein>
<dbReference type="NCBIfam" id="TIGR02227">
    <property type="entry name" value="sigpep_I_bact"/>
    <property type="match status" value="1"/>
</dbReference>
<evidence type="ECO:0000256" key="4">
    <source>
        <dbReference type="ARBA" id="ARBA00019232"/>
    </source>
</evidence>
<keyword evidence="5 7" id="KW-0378">Hydrolase</keyword>
<dbReference type="AlphaFoldDB" id="A0A423PXP3"/>
<keyword evidence="10" id="KW-1185">Reference proteome</keyword>
<dbReference type="InterPro" id="IPR019533">
    <property type="entry name" value="Peptidase_S26"/>
</dbReference>
<dbReference type="CDD" id="cd06530">
    <property type="entry name" value="S26_SPase_I"/>
    <property type="match status" value="1"/>
</dbReference>
<proteinExistence type="inferred from homology"/>
<keyword evidence="7" id="KW-0812">Transmembrane</keyword>
<evidence type="ECO:0000256" key="7">
    <source>
        <dbReference type="RuleBase" id="RU362042"/>
    </source>
</evidence>
<keyword evidence="7" id="KW-0472">Membrane</keyword>
<evidence type="ECO:0000313" key="9">
    <source>
        <dbReference type="EMBL" id="ROO30397.1"/>
    </source>
</evidence>
<accession>A0A423PXP3</accession>
<evidence type="ECO:0000256" key="2">
    <source>
        <dbReference type="ARBA" id="ARBA00009370"/>
    </source>
</evidence>
<comment type="subcellular location">
    <subcellularLocation>
        <location evidence="7">Membrane</location>
        <topology evidence="7">Multi-pass membrane protein</topology>
    </subcellularLocation>
</comment>
<comment type="catalytic activity">
    <reaction evidence="1 7">
        <text>Cleavage of hydrophobic, N-terminal signal or leader sequences from secreted and periplasmic proteins.</text>
        <dbReference type="EC" id="3.4.21.89"/>
    </reaction>
</comment>
<dbReference type="GO" id="GO:0004252">
    <property type="term" value="F:serine-type endopeptidase activity"/>
    <property type="evidence" value="ECO:0007669"/>
    <property type="project" value="InterPro"/>
</dbReference>
<dbReference type="InterPro" id="IPR019757">
    <property type="entry name" value="Pept_S26A_signal_pept_1_Lys-AS"/>
</dbReference>
<organism evidence="9 10">
    <name type="scientific">Salinisphaera orenii MK-B5</name>
    <dbReference type="NCBI Taxonomy" id="856730"/>
    <lineage>
        <taxon>Bacteria</taxon>
        <taxon>Pseudomonadati</taxon>
        <taxon>Pseudomonadota</taxon>
        <taxon>Gammaproteobacteria</taxon>
        <taxon>Salinisphaerales</taxon>
        <taxon>Salinisphaeraceae</taxon>
        <taxon>Salinisphaera</taxon>
    </lineage>
</organism>
<evidence type="ECO:0000259" key="8">
    <source>
        <dbReference type="Pfam" id="PF10502"/>
    </source>
</evidence>
<evidence type="ECO:0000256" key="1">
    <source>
        <dbReference type="ARBA" id="ARBA00000677"/>
    </source>
</evidence>
<dbReference type="InterPro" id="IPR019758">
    <property type="entry name" value="Pept_S26A_signal_pept_1_CS"/>
</dbReference>
<dbReference type="Proteomes" id="UP000283993">
    <property type="component" value="Unassembled WGS sequence"/>
</dbReference>
<feature type="transmembrane region" description="Helical" evidence="7">
    <location>
        <begin position="12"/>
        <end position="30"/>
    </location>
</feature>
<dbReference type="Gene3D" id="2.10.109.10">
    <property type="entry name" value="Umud Fragment, subunit A"/>
    <property type="match status" value="1"/>
</dbReference>
<dbReference type="GO" id="GO:0009003">
    <property type="term" value="F:signal peptidase activity"/>
    <property type="evidence" value="ECO:0007669"/>
    <property type="project" value="UniProtKB-EC"/>
</dbReference>
<dbReference type="PROSITE" id="PS00761">
    <property type="entry name" value="SPASE_I_3"/>
    <property type="match status" value="1"/>
</dbReference>
<dbReference type="EMBL" id="AYKH01000001">
    <property type="protein sequence ID" value="ROO30397.1"/>
    <property type="molecule type" value="Genomic_DNA"/>
</dbReference>
<feature type="active site" evidence="6">
    <location>
        <position position="129"/>
    </location>
</feature>
<evidence type="ECO:0000256" key="6">
    <source>
        <dbReference type="PIRSR" id="PIRSR600223-1"/>
    </source>
</evidence>
<keyword evidence="7" id="KW-0645">Protease</keyword>
<evidence type="ECO:0000256" key="3">
    <source>
        <dbReference type="ARBA" id="ARBA00013208"/>
    </source>
</evidence>
<feature type="transmembrane region" description="Helical" evidence="7">
    <location>
        <begin position="42"/>
        <end position="64"/>
    </location>
</feature>
<comment type="caution">
    <text evidence="9">The sequence shown here is derived from an EMBL/GenBank/DDBJ whole genome shotgun (WGS) entry which is preliminary data.</text>
</comment>
<dbReference type="PANTHER" id="PTHR43390">
    <property type="entry name" value="SIGNAL PEPTIDASE I"/>
    <property type="match status" value="1"/>
</dbReference>
<dbReference type="InterPro" id="IPR036286">
    <property type="entry name" value="LexA/Signal_pep-like_sf"/>
</dbReference>
<name>A0A423PXP3_9GAMM</name>
<dbReference type="RefSeq" id="WP_123589813.1">
    <property type="nucleotide sequence ID" value="NZ_AYKH01000001.1"/>
</dbReference>
<dbReference type="PANTHER" id="PTHR43390:SF1">
    <property type="entry name" value="CHLOROPLAST PROCESSING PEPTIDASE"/>
    <property type="match status" value="1"/>
</dbReference>
<reference evidence="9 10" key="1">
    <citation type="submission" date="2013-10" db="EMBL/GenBank/DDBJ databases">
        <title>Salinisphaera orenii MK-B5 Genome Sequencing.</title>
        <authorList>
            <person name="Lai Q."/>
            <person name="Li C."/>
            <person name="Shao Z."/>
        </authorList>
    </citation>
    <scope>NUCLEOTIDE SEQUENCE [LARGE SCALE GENOMIC DNA]</scope>
    <source>
        <strain evidence="9 10">MK-B5</strain>
    </source>
</reference>
<dbReference type="EC" id="3.4.21.89" evidence="3 7"/>
<dbReference type="InterPro" id="IPR000223">
    <property type="entry name" value="Pept_S26A_signal_pept_1"/>
</dbReference>
<dbReference type="PRINTS" id="PR00727">
    <property type="entry name" value="LEADERPTASE"/>
</dbReference>
<dbReference type="PROSITE" id="PS00760">
    <property type="entry name" value="SPASE_I_2"/>
    <property type="match status" value="1"/>
</dbReference>
<sequence length="259" mass="29337">MNTVHLDFEAWLALATVLTGVIWLIDRLVLARRRAAGVDANWAIEFARSFFPVLLAVLVLRAFVFEPFRIPSRSMVPTLLVGDFVLVNKFSYGLRAPVFHTKFLDLGEPERGDIVVFRYPPDPTKDYIKRVIGLPGDRVAYRDEHLYLNGERVPLAERGVYDGPDADANARMLRFIEQLPGGTDHPVLQVVGRNGPNVSVTVPEGHYFVMGDNRDNSADSRVWGFVPEDHLVGKAFMTWMSIDFDDFDVRFSRIGHILH</sequence>
<dbReference type="GO" id="GO:0016020">
    <property type="term" value="C:membrane"/>
    <property type="evidence" value="ECO:0007669"/>
    <property type="project" value="UniProtKB-SubCell"/>
</dbReference>
<feature type="active site" evidence="6">
    <location>
        <position position="74"/>
    </location>
</feature>
<dbReference type="SUPFAM" id="SSF51306">
    <property type="entry name" value="LexA/Signal peptidase"/>
    <property type="match status" value="1"/>
</dbReference>
<gene>
    <name evidence="9" type="ORF">SAOR_00685</name>
</gene>
<feature type="domain" description="Peptidase S26" evidence="8">
    <location>
        <begin position="44"/>
        <end position="239"/>
    </location>
</feature>
<dbReference type="GO" id="GO:0006465">
    <property type="term" value="P:signal peptide processing"/>
    <property type="evidence" value="ECO:0007669"/>
    <property type="project" value="InterPro"/>
</dbReference>
<comment type="similarity">
    <text evidence="2 7">Belongs to the peptidase S26 family.</text>
</comment>
<evidence type="ECO:0000256" key="5">
    <source>
        <dbReference type="ARBA" id="ARBA00022801"/>
    </source>
</evidence>
<dbReference type="Pfam" id="PF10502">
    <property type="entry name" value="Peptidase_S26"/>
    <property type="match status" value="1"/>
</dbReference>